<dbReference type="NCBIfam" id="TIGR00967">
    <property type="entry name" value="3a0501s007"/>
    <property type="match status" value="1"/>
</dbReference>
<evidence type="ECO:0000256" key="1">
    <source>
        <dbReference type="ARBA" id="ARBA00004127"/>
    </source>
</evidence>
<name>A0A075GUW6_9EURY</name>
<dbReference type="Gene3D" id="1.10.3370.10">
    <property type="entry name" value="SecY subunit domain"/>
    <property type="match status" value="1"/>
</dbReference>
<dbReference type="InterPro" id="IPR030659">
    <property type="entry name" value="SecY_CS"/>
</dbReference>
<keyword evidence="7 10" id="KW-1133">Transmembrane helix</keyword>
<dbReference type="Pfam" id="PF00344">
    <property type="entry name" value="SecY"/>
    <property type="match status" value="1"/>
</dbReference>
<evidence type="ECO:0000259" key="12">
    <source>
        <dbReference type="Pfam" id="PF10559"/>
    </source>
</evidence>
<evidence type="ECO:0000256" key="4">
    <source>
        <dbReference type="ARBA" id="ARBA00022475"/>
    </source>
</evidence>
<dbReference type="InterPro" id="IPR023201">
    <property type="entry name" value="SecY_dom_sf"/>
</dbReference>
<evidence type="ECO:0000256" key="3">
    <source>
        <dbReference type="ARBA" id="ARBA00022448"/>
    </source>
</evidence>
<dbReference type="GO" id="GO:0005886">
    <property type="term" value="C:plasma membrane"/>
    <property type="evidence" value="ECO:0007669"/>
    <property type="project" value="UniProtKB-SubCell"/>
</dbReference>
<comment type="subunit">
    <text evidence="10">Component of the Sec protein translocase complex. Heterotrimer consisting of alpha (SecY), beta (SecG) and gamma (SecE) subunits. The heterotrimers can form oligomers, although 1 heterotrimer is thought to be able to translocate proteins. Interacts with the ribosome. May interact with SecDF, and other proteins may be involved.</text>
</comment>
<dbReference type="InterPro" id="IPR002208">
    <property type="entry name" value="SecY/SEC61-alpha"/>
</dbReference>
<keyword evidence="9 10" id="KW-0472">Membrane</keyword>
<feature type="transmembrane region" description="Helical" evidence="10">
    <location>
        <begin position="12"/>
        <end position="29"/>
    </location>
</feature>
<evidence type="ECO:0000256" key="9">
    <source>
        <dbReference type="ARBA" id="ARBA00023136"/>
    </source>
</evidence>
<comment type="subcellular location">
    <subcellularLocation>
        <location evidence="10">Cell membrane</location>
        <topology evidence="10">Multi-pass membrane protein</topology>
    </subcellularLocation>
    <subcellularLocation>
        <location evidence="1">Endomembrane system</location>
        <topology evidence="1">Multi-pass membrane protein</topology>
    </subcellularLocation>
</comment>
<evidence type="ECO:0000256" key="11">
    <source>
        <dbReference type="RuleBase" id="RU004349"/>
    </source>
</evidence>
<feature type="transmembrane region" description="Helical" evidence="10">
    <location>
        <begin position="307"/>
        <end position="325"/>
    </location>
</feature>
<dbReference type="EMBL" id="KF900759">
    <property type="protein sequence ID" value="AIF06107.1"/>
    <property type="molecule type" value="Genomic_DNA"/>
</dbReference>
<evidence type="ECO:0000256" key="5">
    <source>
        <dbReference type="ARBA" id="ARBA00022692"/>
    </source>
</evidence>
<feature type="transmembrane region" description="Helical" evidence="10">
    <location>
        <begin position="35"/>
        <end position="53"/>
    </location>
</feature>
<comment type="caution">
    <text evidence="10">Lacks conserved residue(s) required for the propagation of feature annotation.</text>
</comment>
<feature type="transmembrane region" description="Helical" evidence="10">
    <location>
        <begin position="175"/>
        <end position="194"/>
    </location>
</feature>
<feature type="transmembrane region" description="Helical" evidence="10">
    <location>
        <begin position="206"/>
        <end position="227"/>
    </location>
</feature>
<dbReference type="SUPFAM" id="SSF103491">
    <property type="entry name" value="Preprotein translocase SecY subunit"/>
    <property type="match status" value="1"/>
</dbReference>
<feature type="transmembrane region" description="Helical" evidence="10">
    <location>
        <begin position="346"/>
        <end position="374"/>
    </location>
</feature>
<dbReference type="Pfam" id="PF10559">
    <property type="entry name" value="Plug_translocon"/>
    <property type="match status" value="1"/>
</dbReference>
<feature type="transmembrane region" description="Helical" evidence="10">
    <location>
        <begin position="445"/>
        <end position="464"/>
    </location>
</feature>
<evidence type="ECO:0000256" key="6">
    <source>
        <dbReference type="ARBA" id="ARBA00022927"/>
    </source>
</evidence>
<keyword evidence="4 10" id="KW-1003">Cell membrane</keyword>
<comment type="similarity">
    <text evidence="2 10 11">Belongs to the SecY/SEC61-alpha family.</text>
</comment>
<sequence length="572" mass="62396">MADDIPREPSRALGPCIAVILFYLLWFRWKDPSTEAALLMGGGMAILTWLTYMGSSYSGEGSKLHGLAPIIERMPTITKPDGHVHFRTKMSWTLGILILYFALTNVTMYGLGSNTIDLFVQYRAILAGASGSLMHLGIGPIVTGSIIMQLFTGAKIINLNLQDAKDKAIYQGTQKVLVVVMIFVESIPQVFGFLEPSAAVVGELGLTWARMAIITQLIIGSYLVFLMDEVVSKWGIGSGISLFIAAGVSQALFTGTLNWEPAPGTTDPNSPPTGTIPMVIWYIMNSSSRELMQGGYEAMLLAPPNPVVALVGTLIVFFVVVYVESSRIELPLAHGRVRGARGRYPIRLIYASVIPVILVSALLANVNMFAMLFWSHPTMSKWPIVGHNWMIGAFDVSDGNPVPTMGAAYYLNRVNGIQDWFLPLASEKYASSMTIGGVAHEPYQLVLHVIIYMGVMILGSMMFAKFWIETTNMGAQGVAKQIQGTGMQIPGFRRDPRIVEKVLERYIPTVTVFSGAMVGLLAAGGDMIGTTGQSSGTGVLLTVGIMIRTYEQIGKEQMMEMHPVLRQFFGEE</sequence>
<organism evidence="13">
    <name type="scientific">uncultured marine group II/III euryarchaeote KM3_18_H05</name>
    <dbReference type="NCBI Taxonomy" id="1457957"/>
    <lineage>
        <taxon>Archaea</taxon>
        <taxon>Methanobacteriati</taxon>
        <taxon>Methanobacteriota</taxon>
        <taxon>environmental samples</taxon>
    </lineage>
</organism>
<evidence type="ECO:0000256" key="7">
    <source>
        <dbReference type="ARBA" id="ARBA00022989"/>
    </source>
</evidence>
<dbReference type="GO" id="GO:0065002">
    <property type="term" value="P:intracellular protein transmembrane transport"/>
    <property type="evidence" value="ECO:0007669"/>
    <property type="project" value="UniProtKB-UniRule"/>
</dbReference>
<feature type="domain" description="Translocon Sec61/SecY plug" evidence="12">
    <location>
        <begin position="98"/>
        <end position="131"/>
    </location>
</feature>
<evidence type="ECO:0000256" key="2">
    <source>
        <dbReference type="ARBA" id="ARBA00005751"/>
    </source>
</evidence>
<feature type="transmembrane region" description="Helical" evidence="10">
    <location>
        <begin position="92"/>
        <end position="112"/>
    </location>
</feature>
<feature type="transmembrane region" description="Helical" evidence="10">
    <location>
        <begin position="234"/>
        <end position="253"/>
    </location>
</feature>
<evidence type="ECO:0000256" key="8">
    <source>
        <dbReference type="ARBA" id="ARBA00023010"/>
    </source>
</evidence>
<evidence type="ECO:0000313" key="13">
    <source>
        <dbReference type="EMBL" id="AIF06107.1"/>
    </source>
</evidence>
<comment type="function">
    <text evidence="10">The central subunit of the protein translocation channel SecYEG. Consists of two halves formed by TMs 1-5 and 6-10. These two domains form a lateral gate at the front which open onto the bilayer between TMs 2 and 7, and are clamped together by SecE at the back. The channel is closed by both a pore ring composed of hydrophobic SecY resides and a short helix (helix 2A) on the extracellular side of the membrane which forms a plug. The plug probably moves laterally to allow the channel to open. The ring and the pore may move independently.</text>
</comment>
<keyword evidence="3 10" id="KW-0813">Transport</keyword>
<dbReference type="NCBIfam" id="NF006341">
    <property type="entry name" value="PRK08568.1-5"/>
    <property type="match status" value="1"/>
</dbReference>
<evidence type="ECO:0000256" key="10">
    <source>
        <dbReference type="HAMAP-Rule" id="MF_01465"/>
    </source>
</evidence>
<protein>
    <recommendedName>
        <fullName evidence="10">Protein translocase subunit SecY</fullName>
    </recommendedName>
    <alternativeName>
        <fullName evidence="10">Protein transport protein SEC61 subunit alpha homolog</fullName>
    </alternativeName>
</protein>
<keyword evidence="5 10" id="KW-0812">Transmembrane</keyword>
<dbReference type="GO" id="GO:0012505">
    <property type="term" value="C:endomembrane system"/>
    <property type="evidence" value="ECO:0007669"/>
    <property type="project" value="UniProtKB-SubCell"/>
</dbReference>
<dbReference type="InterPro" id="IPR026593">
    <property type="entry name" value="SecY"/>
</dbReference>
<dbReference type="GO" id="GO:0006605">
    <property type="term" value="P:protein targeting"/>
    <property type="evidence" value="ECO:0007669"/>
    <property type="project" value="UniProtKB-UniRule"/>
</dbReference>
<dbReference type="HAMAP" id="MF_01465">
    <property type="entry name" value="SecY"/>
    <property type="match status" value="1"/>
</dbReference>
<dbReference type="AlphaFoldDB" id="A0A075GUW6"/>
<feature type="transmembrane region" description="Helical" evidence="10">
    <location>
        <begin position="506"/>
        <end position="525"/>
    </location>
</feature>
<keyword evidence="8 10" id="KW-0811">Translocation</keyword>
<accession>A0A075GUW6</accession>
<feature type="transmembrane region" description="Helical" evidence="10">
    <location>
        <begin position="531"/>
        <end position="550"/>
    </location>
</feature>
<reference evidence="13" key="1">
    <citation type="journal article" date="2014" name="Genome Biol. Evol.">
        <title>Pangenome evidence for extensive interdomain horizontal transfer affecting lineage core and shell genes in uncultured planktonic thaumarchaeota and euryarchaeota.</title>
        <authorList>
            <person name="Deschamps P."/>
            <person name="Zivanovic Y."/>
            <person name="Moreira D."/>
            <person name="Rodriguez-Valera F."/>
            <person name="Lopez-Garcia P."/>
        </authorList>
    </citation>
    <scope>NUCLEOTIDE SEQUENCE</scope>
</reference>
<gene>
    <name evidence="10 13" type="primary">secY</name>
</gene>
<proteinExistence type="inferred from homology"/>
<keyword evidence="6 10" id="KW-0653">Protein transport</keyword>
<dbReference type="PROSITE" id="PS00756">
    <property type="entry name" value="SECY_2"/>
    <property type="match status" value="1"/>
</dbReference>
<dbReference type="PANTHER" id="PTHR10906">
    <property type="entry name" value="SECY/SEC61-ALPHA FAMILY MEMBER"/>
    <property type="match status" value="1"/>
</dbReference>
<dbReference type="InterPro" id="IPR019561">
    <property type="entry name" value="Translocon_Sec61/SecY_plug_dom"/>
</dbReference>